<dbReference type="GO" id="GO:0003677">
    <property type="term" value="F:DNA binding"/>
    <property type="evidence" value="ECO:0007669"/>
    <property type="project" value="UniProtKB-KW"/>
</dbReference>
<dbReference type="InterPro" id="IPR036388">
    <property type="entry name" value="WH-like_DNA-bd_sf"/>
</dbReference>
<dbReference type="GO" id="GO:0016987">
    <property type="term" value="F:sigma factor activity"/>
    <property type="evidence" value="ECO:0007669"/>
    <property type="project" value="UniProtKB-KW"/>
</dbReference>
<evidence type="ECO:0000256" key="1">
    <source>
        <dbReference type="ARBA" id="ARBA00010641"/>
    </source>
</evidence>
<evidence type="ECO:0000259" key="7">
    <source>
        <dbReference type="Pfam" id="PF08281"/>
    </source>
</evidence>
<evidence type="ECO:0000256" key="4">
    <source>
        <dbReference type="ARBA" id="ARBA00023125"/>
    </source>
</evidence>
<keyword evidence="5" id="KW-0804">Transcription</keyword>
<dbReference type="InterPro" id="IPR014284">
    <property type="entry name" value="RNA_pol_sigma-70_dom"/>
</dbReference>
<keyword evidence="4" id="KW-0238">DNA-binding</keyword>
<dbReference type="SUPFAM" id="SSF88946">
    <property type="entry name" value="Sigma2 domain of RNA polymerase sigma factors"/>
    <property type="match status" value="1"/>
</dbReference>
<dbReference type="PANTHER" id="PTHR43133">
    <property type="entry name" value="RNA POLYMERASE ECF-TYPE SIGMA FACTO"/>
    <property type="match status" value="1"/>
</dbReference>
<gene>
    <name evidence="8" type="ORF">KOR42_40200</name>
</gene>
<dbReference type="InterPro" id="IPR013249">
    <property type="entry name" value="RNA_pol_sigma70_r4_t2"/>
</dbReference>
<name>A0A5C5WDV0_9PLAN</name>
<feature type="domain" description="RNA polymerase sigma-70 region 2" evidence="6">
    <location>
        <begin position="39"/>
        <end position="93"/>
    </location>
</feature>
<evidence type="ECO:0000256" key="5">
    <source>
        <dbReference type="ARBA" id="ARBA00023163"/>
    </source>
</evidence>
<protein>
    <submittedName>
        <fullName evidence="8">RNA polymerase sigma factor</fullName>
    </submittedName>
</protein>
<dbReference type="InterPro" id="IPR007627">
    <property type="entry name" value="RNA_pol_sigma70_r2"/>
</dbReference>
<dbReference type="Pfam" id="PF04542">
    <property type="entry name" value="Sigma70_r2"/>
    <property type="match status" value="1"/>
</dbReference>
<evidence type="ECO:0000256" key="2">
    <source>
        <dbReference type="ARBA" id="ARBA00023015"/>
    </source>
</evidence>
<reference evidence="8 9" key="1">
    <citation type="submission" date="2019-02" db="EMBL/GenBank/DDBJ databases">
        <title>Deep-cultivation of Planctomycetes and their phenomic and genomic characterization uncovers novel biology.</title>
        <authorList>
            <person name="Wiegand S."/>
            <person name="Jogler M."/>
            <person name="Boedeker C."/>
            <person name="Pinto D."/>
            <person name="Vollmers J."/>
            <person name="Rivas-Marin E."/>
            <person name="Kohn T."/>
            <person name="Peeters S.H."/>
            <person name="Heuer A."/>
            <person name="Rast P."/>
            <person name="Oberbeckmann S."/>
            <person name="Bunk B."/>
            <person name="Jeske O."/>
            <person name="Meyerdierks A."/>
            <person name="Storesund J.E."/>
            <person name="Kallscheuer N."/>
            <person name="Luecker S."/>
            <person name="Lage O.M."/>
            <person name="Pohl T."/>
            <person name="Merkel B.J."/>
            <person name="Hornburger P."/>
            <person name="Mueller R.-W."/>
            <person name="Bruemmer F."/>
            <person name="Labrenz M."/>
            <person name="Spormann A.M."/>
            <person name="Op Den Camp H."/>
            <person name="Overmann J."/>
            <person name="Amann R."/>
            <person name="Jetten M.S.M."/>
            <person name="Mascher T."/>
            <person name="Medema M.H."/>
            <person name="Devos D.P."/>
            <person name="Kaster A.-K."/>
            <person name="Ovreas L."/>
            <person name="Rohde M."/>
            <person name="Galperin M.Y."/>
            <person name="Jogler C."/>
        </authorList>
    </citation>
    <scope>NUCLEOTIDE SEQUENCE [LARGE SCALE GENOMIC DNA]</scope>
    <source>
        <strain evidence="8 9">KOR42</strain>
    </source>
</reference>
<organism evidence="8 9">
    <name type="scientific">Thalassoglobus neptunius</name>
    <dbReference type="NCBI Taxonomy" id="1938619"/>
    <lineage>
        <taxon>Bacteria</taxon>
        <taxon>Pseudomonadati</taxon>
        <taxon>Planctomycetota</taxon>
        <taxon>Planctomycetia</taxon>
        <taxon>Planctomycetales</taxon>
        <taxon>Planctomycetaceae</taxon>
        <taxon>Thalassoglobus</taxon>
    </lineage>
</organism>
<dbReference type="Gene3D" id="1.10.10.10">
    <property type="entry name" value="Winged helix-like DNA-binding domain superfamily/Winged helix DNA-binding domain"/>
    <property type="match status" value="1"/>
</dbReference>
<dbReference type="Pfam" id="PF08281">
    <property type="entry name" value="Sigma70_r4_2"/>
    <property type="match status" value="1"/>
</dbReference>
<keyword evidence="2" id="KW-0805">Transcription regulation</keyword>
<dbReference type="InterPro" id="IPR013325">
    <property type="entry name" value="RNA_pol_sigma_r2"/>
</dbReference>
<dbReference type="AlphaFoldDB" id="A0A5C5WDV0"/>
<dbReference type="PANTHER" id="PTHR43133:SF8">
    <property type="entry name" value="RNA POLYMERASE SIGMA FACTOR HI_1459-RELATED"/>
    <property type="match status" value="1"/>
</dbReference>
<dbReference type="SUPFAM" id="SSF88659">
    <property type="entry name" value="Sigma3 and sigma4 domains of RNA polymerase sigma factors"/>
    <property type="match status" value="1"/>
</dbReference>
<keyword evidence="9" id="KW-1185">Reference proteome</keyword>
<dbReference type="Gene3D" id="1.10.1740.10">
    <property type="match status" value="1"/>
</dbReference>
<keyword evidence="3" id="KW-0731">Sigma factor</keyword>
<comment type="similarity">
    <text evidence="1">Belongs to the sigma-70 factor family. ECF subfamily.</text>
</comment>
<dbReference type="Proteomes" id="UP000317243">
    <property type="component" value="Unassembled WGS sequence"/>
</dbReference>
<evidence type="ECO:0000313" key="8">
    <source>
        <dbReference type="EMBL" id="TWT48229.1"/>
    </source>
</evidence>
<dbReference type="GO" id="GO:0006352">
    <property type="term" value="P:DNA-templated transcription initiation"/>
    <property type="evidence" value="ECO:0007669"/>
    <property type="project" value="InterPro"/>
</dbReference>
<dbReference type="InterPro" id="IPR039425">
    <property type="entry name" value="RNA_pol_sigma-70-like"/>
</dbReference>
<proteinExistence type="inferred from homology"/>
<accession>A0A5C5WDV0</accession>
<evidence type="ECO:0000259" key="6">
    <source>
        <dbReference type="Pfam" id="PF04542"/>
    </source>
</evidence>
<evidence type="ECO:0000256" key="3">
    <source>
        <dbReference type="ARBA" id="ARBA00023082"/>
    </source>
</evidence>
<dbReference type="NCBIfam" id="TIGR02937">
    <property type="entry name" value="sigma70-ECF"/>
    <property type="match status" value="1"/>
</dbReference>
<evidence type="ECO:0000313" key="9">
    <source>
        <dbReference type="Proteomes" id="UP000317243"/>
    </source>
</evidence>
<dbReference type="EMBL" id="SIHI01000020">
    <property type="protein sequence ID" value="TWT48229.1"/>
    <property type="molecule type" value="Genomic_DNA"/>
</dbReference>
<sequence length="203" mass="22973">MSPEPDRDEWVTRLRSDSDDRDAAIEELRGIILRGLSRSLNHRYGGCLQAEDVVQDALLKILDSLDRFEGRSRFTTWAMTVATRVGISELRRKHCQDVSLDSLKPEDSMKIEVEDDEEASPAQRMDRKFLTQRLKDLISSELSGKQKIAVRALLEGMPVEEIASRTGSNRNAVYKLVHDARLKLREGFEQAGIVADDVTTIFA</sequence>
<feature type="domain" description="RNA polymerase sigma factor 70 region 4 type 2" evidence="7">
    <location>
        <begin position="140"/>
        <end position="184"/>
    </location>
</feature>
<dbReference type="RefSeq" id="WP_197441347.1">
    <property type="nucleotide sequence ID" value="NZ_SIHI01000020.1"/>
</dbReference>
<comment type="caution">
    <text evidence="8">The sequence shown here is derived from an EMBL/GenBank/DDBJ whole genome shotgun (WGS) entry which is preliminary data.</text>
</comment>
<dbReference type="InterPro" id="IPR013324">
    <property type="entry name" value="RNA_pol_sigma_r3/r4-like"/>
</dbReference>